<dbReference type="AlphaFoldDB" id="A0A2K9NWL4"/>
<keyword evidence="1" id="KW-0812">Transmembrane</keyword>
<sequence length="335" mass="39120">MPMKYSIIIVTYNRQKELVQCLESIRKSPTSHSFEVVVVFNGDRTNIERFSRIYKDYSFHFIHKTTPAAARNFGVTKVRGEYLFFLDDDCTLPPDYFSHLNFDNGWDVLGGPDQTTKSASVFQKLTGEVLSSPLCMGPTYKRHTKTDRYSSDSSERELILCNLWMKTSLFHAEGFKFNTDLFRNEENFLLKELKEKGKILHYSPKIYVYHLRKENLEKLGAAVIKSGECRVLNFVTLPNRKELIYFLPLVSFLSFLWLVFHPQSFLIFVFAIYALTVALYNAVVWKSFSFKYIFMHYFILGAYAIGLSKGLWKFGPIFYNNFKENRSFINESSSK</sequence>
<feature type="transmembrane region" description="Helical" evidence="1">
    <location>
        <begin position="266"/>
        <end position="285"/>
    </location>
</feature>
<dbReference type="KEGG" id="bsto:C0V70_17705"/>
<dbReference type="Gene3D" id="3.90.550.10">
    <property type="entry name" value="Spore Coat Polysaccharide Biosynthesis Protein SpsA, Chain A"/>
    <property type="match status" value="1"/>
</dbReference>
<dbReference type="InterPro" id="IPR001173">
    <property type="entry name" value="Glyco_trans_2-like"/>
</dbReference>
<evidence type="ECO:0000259" key="2">
    <source>
        <dbReference type="Pfam" id="PF00535"/>
    </source>
</evidence>
<evidence type="ECO:0000256" key="1">
    <source>
        <dbReference type="SAM" id="Phobius"/>
    </source>
</evidence>
<keyword evidence="4" id="KW-1185">Reference proteome</keyword>
<dbReference type="Pfam" id="PF00535">
    <property type="entry name" value="Glycos_transf_2"/>
    <property type="match status" value="1"/>
</dbReference>
<dbReference type="EMBL" id="CP025704">
    <property type="protein sequence ID" value="AUN99907.1"/>
    <property type="molecule type" value="Genomic_DNA"/>
</dbReference>
<feature type="transmembrane region" description="Helical" evidence="1">
    <location>
        <begin position="243"/>
        <end position="260"/>
    </location>
</feature>
<proteinExistence type="predicted"/>
<gene>
    <name evidence="3" type="ORF">C0V70_17705</name>
</gene>
<dbReference type="SUPFAM" id="SSF53448">
    <property type="entry name" value="Nucleotide-diphospho-sugar transferases"/>
    <property type="match status" value="1"/>
</dbReference>
<dbReference type="Proteomes" id="UP000235584">
    <property type="component" value="Chromosome"/>
</dbReference>
<keyword evidence="1" id="KW-0472">Membrane</keyword>
<dbReference type="PANTHER" id="PTHR43685:SF3">
    <property type="entry name" value="SLR2126 PROTEIN"/>
    <property type="match status" value="1"/>
</dbReference>
<feature type="transmembrane region" description="Helical" evidence="1">
    <location>
        <begin position="292"/>
        <end position="312"/>
    </location>
</feature>
<dbReference type="PANTHER" id="PTHR43685">
    <property type="entry name" value="GLYCOSYLTRANSFERASE"/>
    <property type="match status" value="1"/>
</dbReference>
<keyword evidence="1" id="KW-1133">Transmembrane helix</keyword>
<accession>A0A2K9NWL4</accession>
<reference evidence="3 4" key="1">
    <citation type="submission" date="2018-01" db="EMBL/GenBank/DDBJ databases">
        <title>Complete genome sequence of Bacteriovorax stolpii DSM12778.</title>
        <authorList>
            <person name="Tang B."/>
            <person name="Chang J."/>
        </authorList>
    </citation>
    <scope>NUCLEOTIDE SEQUENCE [LARGE SCALE GENOMIC DNA]</scope>
    <source>
        <strain evidence="3 4">DSM 12778</strain>
    </source>
</reference>
<name>A0A2K9NWL4_BACTC</name>
<protein>
    <recommendedName>
        <fullName evidence="2">Glycosyltransferase 2-like domain-containing protein</fullName>
    </recommendedName>
</protein>
<dbReference type="InterPro" id="IPR050834">
    <property type="entry name" value="Glycosyltransf_2"/>
</dbReference>
<organism evidence="3 4">
    <name type="scientific">Bacteriovorax stolpii</name>
    <name type="common">Bdellovibrio stolpii</name>
    <dbReference type="NCBI Taxonomy" id="960"/>
    <lineage>
        <taxon>Bacteria</taxon>
        <taxon>Pseudomonadati</taxon>
        <taxon>Bdellovibrionota</taxon>
        <taxon>Bacteriovoracia</taxon>
        <taxon>Bacteriovoracales</taxon>
        <taxon>Bacteriovoracaceae</taxon>
        <taxon>Bacteriovorax</taxon>
    </lineage>
</organism>
<feature type="domain" description="Glycosyltransferase 2-like" evidence="2">
    <location>
        <begin position="6"/>
        <end position="99"/>
    </location>
</feature>
<evidence type="ECO:0000313" key="4">
    <source>
        <dbReference type="Proteomes" id="UP000235584"/>
    </source>
</evidence>
<evidence type="ECO:0000313" key="3">
    <source>
        <dbReference type="EMBL" id="AUN99907.1"/>
    </source>
</evidence>
<dbReference type="InterPro" id="IPR029044">
    <property type="entry name" value="Nucleotide-diphossugar_trans"/>
</dbReference>